<keyword evidence="2" id="KW-1185">Reference proteome</keyword>
<evidence type="ECO:0000313" key="2">
    <source>
        <dbReference type="Proteomes" id="UP000240259"/>
    </source>
</evidence>
<dbReference type="EMBL" id="PZJX01000027">
    <property type="protein sequence ID" value="PTE09725.1"/>
    <property type="molecule type" value="Genomic_DNA"/>
</dbReference>
<dbReference type="AlphaFoldDB" id="A0A2T4IVT0"/>
<evidence type="ECO:0000313" key="1">
    <source>
        <dbReference type="EMBL" id="PTE09725.1"/>
    </source>
</evidence>
<organism evidence="1 2">
    <name type="scientific">Mesorhizobium helmanticense</name>
    <dbReference type="NCBI Taxonomy" id="1776423"/>
    <lineage>
        <taxon>Bacteria</taxon>
        <taxon>Pseudomonadati</taxon>
        <taxon>Pseudomonadota</taxon>
        <taxon>Alphaproteobacteria</taxon>
        <taxon>Hyphomicrobiales</taxon>
        <taxon>Phyllobacteriaceae</taxon>
        <taxon>Mesorhizobium</taxon>
    </lineage>
</organism>
<sequence>MTLKLGFGIALVAANLVDVSRAATALGAAPPPGYCDTIQQYDVIRSQANKQFAEDGSDGKWDKRRAWIEKRVKKVDDKLTKALGVPRDDWTVAAAENQWGSVCESKASGLVEIKLEGVSNVTDGQVDRVRDAVELEYLARLRSGHDAFFDPDKYSVVSCRKAEVDGYRFVGCKMKAFTAETDPDVYLVGQQGGTAIAIPYDGEAKARVAGANAIASGEETVPLGVYMGSMPLADYSKIRDQVD</sequence>
<proteinExistence type="predicted"/>
<reference evidence="1 2" key="1">
    <citation type="submission" date="2018-03" db="EMBL/GenBank/DDBJ databases">
        <title>Genome sequence of the symbiotic type strain Mesorhizobium helmanticense CSLC115NT isolated from Lotus corniculatus nodules.</title>
        <authorList>
            <person name="Sannazzaro A.I."/>
            <person name="Torres Tejerizo G.A."/>
            <person name="Dip D."/>
            <person name="Caballero M."/>
            <person name="Pistorio M."/>
            <person name="Estrella M.J."/>
        </authorList>
    </citation>
    <scope>NUCLEOTIDE SEQUENCE [LARGE SCALE GENOMIC DNA]</scope>
    <source>
        <strain evidence="1 2">CSLC115N</strain>
    </source>
</reference>
<comment type="caution">
    <text evidence="1">The sequence shown here is derived from an EMBL/GenBank/DDBJ whole genome shotgun (WGS) entry which is preliminary data.</text>
</comment>
<accession>A0A2T4IVT0</accession>
<dbReference type="RefSeq" id="WP_107649681.1">
    <property type="nucleotide sequence ID" value="NZ_PZJX01000027.1"/>
</dbReference>
<gene>
    <name evidence="1" type="ORF">C9427_13590</name>
</gene>
<protein>
    <submittedName>
        <fullName evidence="1">Uncharacterized protein</fullName>
    </submittedName>
</protein>
<name>A0A2T4IVT0_9HYPH</name>
<dbReference type="Proteomes" id="UP000240259">
    <property type="component" value="Unassembled WGS sequence"/>
</dbReference>